<dbReference type="OrthoDB" id="9905722at2759"/>
<dbReference type="GeneTree" id="ENSGT01030000236612"/>
<reference evidence="3" key="2">
    <citation type="submission" date="2025-08" db="UniProtKB">
        <authorList>
            <consortium name="Ensembl"/>
        </authorList>
    </citation>
    <scope>IDENTIFICATION</scope>
</reference>
<keyword evidence="2" id="KW-1133">Transmembrane helix</keyword>
<keyword evidence="2" id="KW-0812">Transmembrane</keyword>
<evidence type="ECO:0000256" key="1">
    <source>
        <dbReference type="SAM" id="MobiDB-lite"/>
    </source>
</evidence>
<accession>A0A7N6AW46</accession>
<dbReference type="AlphaFoldDB" id="A0A7N6AW46"/>
<organism evidence="3 4">
    <name type="scientific">Anabas testudineus</name>
    <name type="common">Climbing perch</name>
    <name type="synonym">Anthias testudineus</name>
    <dbReference type="NCBI Taxonomy" id="64144"/>
    <lineage>
        <taxon>Eukaryota</taxon>
        <taxon>Metazoa</taxon>
        <taxon>Chordata</taxon>
        <taxon>Craniata</taxon>
        <taxon>Vertebrata</taxon>
        <taxon>Euteleostomi</taxon>
        <taxon>Actinopterygii</taxon>
        <taxon>Neopterygii</taxon>
        <taxon>Teleostei</taxon>
        <taxon>Neoteleostei</taxon>
        <taxon>Acanthomorphata</taxon>
        <taxon>Anabantaria</taxon>
        <taxon>Anabantiformes</taxon>
        <taxon>Anabantoidei</taxon>
        <taxon>Anabantidae</taxon>
        <taxon>Anabas</taxon>
    </lineage>
</organism>
<dbReference type="Proteomes" id="UP000265040">
    <property type="component" value="Chromosome 4"/>
</dbReference>
<reference evidence="3" key="1">
    <citation type="submission" date="2021-04" db="EMBL/GenBank/DDBJ databases">
        <authorList>
            <consortium name="Wellcome Sanger Institute Data Sharing"/>
        </authorList>
    </citation>
    <scope>NUCLEOTIDE SEQUENCE [LARGE SCALE GENOMIC DNA]</scope>
</reference>
<feature type="region of interest" description="Disordered" evidence="1">
    <location>
        <begin position="1"/>
        <end position="30"/>
    </location>
</feature>
<protein>
    <submittedName>
        <fullName evidence="3">Uncharacterized protein</fullName>
    </submittedName>
</protein>
<evidence type="ECO:0000256" key="2">
    <source>
        <dbReference type="SAM" id="Phobius"/>
    </source>
</evidence>
<name>A0A7N6AW46_ANATE</name>
<dbReference type="InterPro" id="IPR026713">
    <property type="entry name" value="CRACD-like"/>
</dbReference>
<reference evidence="3" key="3">
    <citation type="submission" date="2025-09" db="UniProtKB">
        <authorList>
            <consortium name="Ensembl"/>
        </authorList>
    </citation>
    <scope>IDENTIFICATION</scope>
</reference>
<keyword evidence="4" id="KW-1185">Reference proteome</keyword>
<feature type="transmembrane region" description="Helical" evidence="2">
    <location>
        <begin position="39"/>
        <end position="57"/>
    </location>
</feature>
<proteinExistence type="predicted"/>
<evidence type="ECO:0000313" key="4">
    <source>
        <dbReference type="Proteomes" id="UP000265040"/>
    </source>
</evidence>
<dbReference type="Ensembl" id="ENSATET00000059887.1">
    <property type="protein sequence ID" value="ENSATEP00000054247.1"/>
    <property type="gene ID" value="ENSATEG00000026947.1"/>
</dbReference>
<dbReference type="PANTHER" id="PTHR47743:SF2">
    <property type="entry name" value="ACROSOMAL PROTEIN KIAA1210"/>
    <property type="match status" value="1"/>
</dbReference>
<evidence type="ECO:0000313" key="3">
    <source>
        <dbReference type="Ensembl" id="ENSATEP00000054247.1"/>
    </source>
</evidence>
<keyword evidence="2" id="KW-0472">Membrane</keyword>
<dbReference type="PANTHER" id="PTHR47743">
    <property type="entry name" value="KIAA1210 / KIAA1211 FAMILY MEMBER"/>
    <property type="match status" value="1"/>
</dbReference>
<dbReference type="InParanoid" id="A0A7N6AW46"/>
<sequence length="63" mass="6972">IGSRALSHDSIFIPDEPVTEPSGDHSMSQENVSDKVRNLQVSLVAVCTLLLNSYLLFRINKIC</sequence>